<proteinExistence type="predicted"/>
<reference evidence="7 8" key="1">
    <citation type="journal article" date="2023" name="Plants (Basel)">
        <title>Bridging the Gap: Combining Genomics and Transcriptomics Approaches to Understand Stylosanthes scabra, an Orphan Legume from the Brazilian Caatinga.</title>
        <authorList>
            <person name="Ferreira-Neto J.R.C."/>
            <person name="da Silva M.D."/>
            <person name="Binneck E."/>
            <person name="de Melo N.F."/>
            <person name="da Silva R.H."/>
            <person name="de Melo A.L.T.M."/>
            <person name="Pandolfi V."/>
            <person name="Bustamante F.O."/>
            <person name="Brasileiro-Vidal A.C."/>
            <person name="Benko-Iseppon A.M."/>
        </authorList>
    </citation>
    <scope>NUCLEOTIDE SEQUENCE [LARGE SCALE GENOMIC DNA]</scope>
    <source>
        <tissue evidence="7">Leaves</tissue>
    </source>
</reference>
<dbReference type="InterPro" id="IPR015300">
    <property type="entry name" value="DNA-bd_pseudobarrel_sf"/>
</dbReference>
<keyword evidence="5" id="KW-0539">Nucleus</keyword>
<name>A0ABU6V4T7_9FABA</name>
<dbReference type="PANTHER" id="PTHR31920:SF122">
    <property type="entry name" value="B3 DOMAIN-CONTAINING PROTEIN REM23"/>
    <property type="match status" value="1"/>
</dbReference>
<sequence>MSNSNNNAILIGPCGGKWEVSIIKKRSRENNEVYYFEHDGWSRFLEENLVQHEDFLDLTYYGGNSNHFKVQIFCTSGYNKAARILRRRAMVSSNPSQQGEA</sequence>
<dbReference type="Gene3D" id="2.40.330.10">
    <property type="entry name" value="DNA-binding pseudobarrel domain"/>
    <property type="match status" value="1"/>
</dbReference>
<evidence type="ECO:0000259" key="6">
    <source>
        <dbReference type="PROSITE" id="PS50863"/>
    </source>
</evidence>
<evidence type="ECO:0000256" key="3">
    <source>
        <dbReference type="ARBA" id="ARBA00023125"/>
    </source>
</evidence>
<dbReference type="PANTHER" id="PTHR31920">
    <property type="entry name" value="B3 DOMAIN-CONTAINING"/>
    <property type="match status" value="1"/>
</dbReference>
<organism evidence="7 8">
    <name type="scientific">Stylosanthes scabra</name>
    <dbReference type="NCBI Taxonomy" id="79078"/>
    <lineage>
        <taxon>Eukaryota</taxon>
        <taxon>Viridiplantae</taxon>
        <taxon>Streptophyta</taxon>
        <taxon>Embryophyta</taxon>
        <taxon>Tracheophyta</taxon>
        <taxon>Spermatophyta</taxon>
        <taxon>Magnoliopsida</taxon>
        <taxon>eudicotyledons</taxon>
        <taxon>Gunneridae</taxon>
        <taxon>Pentapetalae</taxon>
        <taxon>rosids</taxon>
        <taxon>fabids</taxon>
        <taxon>Fabales</taxon>
        <taxon>Fabaceae</taxon>
        <taxon>Papilionoideae</taxon>
        <taxon>50 kb inversion clade</taxon>
        <taxon>dalbergioids sensu lato</taxon>
        <taxon>Dalbergieae</taxon>
        <taxon>Pterocarpus clade</taxon>
        <taxon>Stylosanthes</taxon>
    </lineage>
</organism>
<evidence type="ECO:0000256" key="4">
    <source>
        <dbReference type="ARBA" id="ARBA00023163"/>
    </source>
</evidence>
<feature type="domain" description="TF-B3" evidence="6">
    <location>
        <begin position="1"/>
        <end position="76"/>
    </location>
</feature>
<comment type="subcellular location">
    <subcellularLocation>
        <location evidence="1">Nucleus</location>
    </subcellularLocation>
</comment>
<evidence type="ECO:0000313" key="7">
    <source>
        <dbReference type="EMBL" id="MED6168379.1"/>
    </source>
</evidence>
<keyword evidence="4" id="KW-0804">Transcription</keyword>
<evidence type="ECO:0000256" key="2">
    <source>
        <dbReference type="ARBA" id="ARBA00023015"/>
    </source>
</evidence>
<dbReference type="SUPFAM" id="SSF101936">
    <property type="entry name" value="DNA-binding pseudobarrel domain"/>
    <property type="match status" value="1"/>
</dbReference>
<dbReference type="InterPro" id="IPR050655">
    <property type="entry name" value="Plant_B3_domain"/>
</dbReference>
<dbReference type="Proteomes" id="UP001341840">
    <property type="component" value="Unassembled WGS sequence"/>
</dbReference>
<keyword evidence="3" id="KW-0238">DNA-binding</keyword>
<evidence type="ECO:0000256" key="5">
    <source>
        <dbReference type="ARBA" id="ARBA00023242"/>
    </source>
</evidence>
<accession>A0ABU6V4T7</accession>
<keyword evidence="2" id="KW-0805">Transcription regulation</keyword>
<protein>
    <recommendedName>
        <fullName evidence="6">TF-B3 domain-containing protein</fullName>
    </recommendedName>
</protein>
<evidence type="ECO:0000256" key="1">
    <source>
        <dbReference type="ARBA" id="ARBA00004123"/>
    </source>
</evidence>
<keyword evidence="8" id="KW-1185">Reference proteome</keyword>
<dbReference type="PROSITE" id="PS50863">
    <property type="entry name" value="B3"/>
    <property type="match status" value="1"/>
</dbReference>
<gene>
    <name evidence="7" type="ORF">PIB30_011001</name>
</gene>
<comment type="caution">
    <text evidence="7">The sequence shown here is derived from an EMBL/GenBank/DDBJ whole genome shotgun (WGS) entry which is preliminary data.</text>
</comment>
<dbReference type="CDD" id="cd10017">
    <property type="entry name" value="B3_DNA"/>
    <property type="match status" value="1"/>
</dbReference>
<dbReference type="Pfam" id="PF02362">
    <property type="entry name" value="B3"/>
    <property type="match status" value="1"/>
</dbReference>
<dbReference type="EMBL" id="JASCZI010151061">
    <property type="protein sequence ID" value="MED6168379.1"/>
    <property type="molecule type" value="Genomic_DNA"/>
</dbReference>
<dbReference type="InterPro" id="IPR003340">
    <property type="entry name" value="B3_DNA-bd"/>
</dbReference>
<evidence type="ECO:0000313" key="8">
    <source>
        <dbReference type="Proteomes" id="UP001341840"/>
    </source>
</evidence>